<evidence type="ECO:0000256" key="4">
    <source>
        <dbReference type="ARBA" id="ARBA00022763"/>
    </source>
</evidence>
<dbReference type="GO" id="GO:0005657">
    <property type="term" value="C:replication fork"/>
    <property type="evidence" value="ECO:0007669"/>
    <property type="project" value="TreeGrafter"/>
</dbReference>
<dbReference type="RefSeq" id="XP_007781044.1">
    <property type="nucleotide sequence ID" value="XM_007782854.1"/>
</dbReference>
<evidence type="ECO:0000313" key="14">
    <source>
        <dbReference type="Proteomes" id="UP000016924"/>
    </source>
</evidence>
<evidence type="ECO:0000256" key="7">
    <source>
        <dbReference type="ARBA" id="ARBA00023204"/>
    </source>
</evidence>
<feature type="compositionally biased region" description="Basic and acidic residues" evidence="10">
    <location>
        <begin position="557"/>
        <end position="568"/>
    </location>
</feature>
<name>R7YUZ1_CONA1</name>
<dbReference type="GO" id="GO:0008270">
    <property type="term" value="F:zinc ion binding"/>
    <property type="evidence" value="ECO:0007669"/>
    <property type="project" value="UniProtKB-KW"/>
</dbReference>
<dbReference type="PANTHER" id="PTHR45873">
    <property type="entry name" value="DNA POLYMERASE ETA"/>
    <property type="match status" value="1"/>
</dbReference>
<dbReference type="GO" id="GO:0042276">
    <property type="term" value="P:error-prone translesion synthesis"/>
    <property type="evidence" value="ECO:0007669"/>
    <property type="project" value="TreeGrafter"/>
</dbReference>
<accession>R7YUZ1</accession>
<dbReference type="Gene3D" id="3.30.70.270">
    <property type="match status" value="1"/>
</dbReference>
<dbReference type="Gene3D" id="3.30.1490.100">
    <property type="entry name" value="DNA polymerase, Y-family, little finger domain"/>
    <property type="match status" value="1"/>
</dbReference>
<evidence type="ECO:0000256" key="9">
    <source>
        <dbReference type="ARBA" id="ARBA00044975"/>
    </source>
</evidence>
<comment type="subcellular location">
    <subcellularLocation>
        <location evidence="1">Nucleus</location>
    </subcellularLocation>
</comment>
<dbReference type="GO" id="GO:0003684">
    <property type="term" value="F:damaged DNA binding"/>
    <property type="evidence" value="ECO:0007669"/>
    <property type="project" value="InterPro"/>
</dbReference>
<dbReference type="GO" id="GO:0009314">
    <property type="term" value="P:response to radiation"/>
    <property type="evidence" value="ECO:0007669"/>
    <property type="project" value="TreeGrafter"/>
</dbReference>
<dbReference type="InterPro" id="IPR001126">
    <property type="entry name" value="UmuC"/>
</dbReference>
<evidence type="ECO:0000256" key="10">
    <source>
        <dbReference type="SAM" id="MobiDB-lite"/>
    </source>
</evidence>
<evidence type="ECO:0000313" key="13">
    <source>
        <dbReference type="EMBL" id="EON65727.1"/>
    </source>
</evidence>
<dbReference type="GO" id="GO:0035861">
    <property type="term" value="C:site of double-strand break"/>
    <property type="evidence" value="ECO:0007669"/>
    <property type="project" value="TreeGrafter"/>
</dbReference>
<feature type="compositionally biased region" description="Low complexity" evidence="10">
    <location>
        <begin position="1"/>
        <end position="17"/>
    </location>
</feature>
<dbReference type="InterPro" id="IPR052230">
    <property type="entry name" value="DNA_polymerase_eta"/>
</dbReference>
<dbReference type="Proteomes" id="UP000016924">
    <property type="component" value="Unassembled WGS sequence"/>
</dbReference>
<dbReference type="OMA" id="YDMERIA"/>
<proteinExistence type="predicted"/>
<keyword evidence="6" id="KW-0862">Zinc</keyword>
<sequence length="785" mass="85559">MSSSQPFLSSSPSSLTSPRRKKSRFTYKHLAALSQSQTTCPLRVIAHIDLDAFYAQCEMVRLGIPADKPLAVQQWQGLIAINYPARKFGLNRHITSTEAQKLCPELIMQHVATWQEGDDKWAYREDSFKNMASQKVSLDPYRLESRKILATIKEALPPAPIQRVEKASIDEVFLDLSAQIHSILLQRYPKLSGPPPYDDPSTPLPRPPTTALDWHTDALVDLDASQTEDDDPDWDDICILLGSETVRRIRETIRAKLNYTCSAGVARNKLLAKLGSGHQKPNAQTVVRNRAVGYFLSSFKFTKIRNLGGKLGDEVVALCGTDSVAELLSVPLETLKRGLGDDTGTWVYHAVRGEDYSEVNPRTQTKSMLSAKSFRPAINAFEVGVRWLRIFAADIFSRCIEEGVLENKRRPRTINLHHKQGAQTRSKSAPIPRGGALSEETLFELARALLAQVVADGRAWPCANLSLSVGGFEDGVVGNRGIGGFLVRGEEAKAMLASERMNAAVHGDAEAEEEDHGEETERPQKRRKLRPDNPSIANFFGRRESSKDEPEPEPSPEPERQPDPEPIHHHPSLSSSKAALTPVPDPTSTPSDDLDAALLRSFSAAAPSPPPSPPAVKKPRFFPSSSPNQTENDVSDTYPSSPTAPPEQAATYPCAQCGNFPIPMSQEAEHEDWHFAKELAKDLRAEERERGRERDASASTAAEDRKTAVQPRGRRRGRPPGVSKAGTSASGRTGVAAGAGAGASVDAGSGNGRGRGRGRGRPPLGAIGVGVERGQRRLGFGRGEG</sequence>
<evidence type="ECO:0000256" key="8">
    <source>
        <dbReference type="ARBA" id="ARBA00023242"/>
    </source>
</evidence>
<protein>
    <recommendedName>
        <fullName evidence="9">DNA polymerase eta</fullName>
    </recommendedName>
</protein>
<keyword evidence="14" id="KW-1185">Reference proteome</keyword>
<dbReference type="PANTHER" id="PTHR45873:SF1">
    <property type="entry name" value="DNA POLYMERASE ETA"/>
    <property type="match status" value="1"/>
</dbReference>
<dbReference type="InterPro" id="IPR041298">
    <property type="entry name" value="UBZ3"/>
</dbReference>
<organism evidence="13 14">
    <name type="scientific">Coniosporium apollinis (strain CBS 100218)</name>
    <name type="common">Rock-inhabiting black yeast</name>
    <dbReference type="NCBI Taxonomy" id="1168221"/>
    <lineage>
        <taxon>Eukaryota</taxon>
        <taxon>Fungi</taxon>
        <taxon>Dikarya</taxon>
        <taxon>Ascomycota</taxon>
        <taxon>Pezizomycotina</taxon>
        <taxon>Dothideomycetes</taxon>
        <taxon>Dothideomycetes incertae sedis</taxon>
        <taxon>Coniosporium</taxon>
    </lineage>
</organism>
<dbReference type="GO" id="GO:0006281">
    <property type="term" value="P:DNA repair"/>
    <property type="evidence" value="ECO:0007669"/>
    <property type="project" value="UniProtKB-KW"/>
</dbReference>
<evidence type="ECO:0000256" key="2">
    <source>
        <dbReference type="ARBA" id="ARBA00022679"/>
    </source>
</evidence>
<dbReference type="Pfam" id="PF11799">
    <property type="entry name" value="IMS_C"/>
    <property type="match status" value="1"/>
</dbReference>
<dbReference type="InterPro" id="IPR043128">
    <property type="entry name" value="Rev_trsase/Diguanyl_cyclase"/>
</dbReference>
<dbReference type="EMBL" id="JH767575">
    <property type="protein sequence ID" value="EON65727.1"/>
    <property type="molecule type" value="Genomic_DNA"/>
</dbReference>
<dbReference type="FunFam" id="1.10.150.20:FF:000014">
    <property type="entry name" value="Polymerase (DNA directed), eta"/>
    <property type="match status" value="1"/>
</dbReference>
<evidence type="ECO:0000256" key="5">
    <source>
        <dbReference type="ARBA" id="ARBA00022771"/>
    </source>
</evidence>
<dbReference type="Gene3D" id="1.10.150.20">
    <property type="entry name" value="5' to 3' exonuclease, C-terminal subdomain"/>
    <property type="match status" value="1"/>
</dbReference>
<dbReference type="Gene3D" id="3.40.1170.60">
    <property type="match status" value="1"/>
</dbReference>
<dbReference type="InterPro" id="IPR043502">
    <property type="entry name" value="DNA/RNA_pol_sf"/>
</dbReference>
<dbReference type="GO" id="GO:0070987">
    <property type="term" value="P:error-free translesion synthesis"/>
    <property type="evidence" value="ECO:0007669"/>
    <property type="project" value="UniProtKB-ARBA"/>
</dbReference>
<dbReference type="SUPFAM" id="SSF56672">
    <property type="entry name" value="DNA/RNA polymerases"/>
    <property type="match status" value="1"/>
</dbReference>
<feature type="compositionally biased region" description="Polar residues" evidence="10">
    <location>
        <begin position="623"/>
        <end position="641"/>
    </location>
</feature>
<dbReference type="InterPro" id="IPR017961">
    <property type="entry name" value="DNA_pol_Y-fam_little_finger"/>
</dbReference>
<dbReference type="GeneID" id="19902277"/>
<dbReference type="PIRSF" id="PIRSF036603">
    <property type="entry name" value="DPol_eta"/>
    <property type="match status" value="1"/>
</dbReference>
<dbReference type="eggNOG" id="KOG2095">
    <property type="taxonomic scope" value="Eukaryota"/>
</dbReference>
<dbReference type="InterPro" id="IPR036775">
    <property type="entry name" value="DNA_pol_Y-fam_lit_finger_sf"/>
</dbReference>
<feature type="region of interest" description="Disordered" evidence="10">
    <location>
        <begin position="503"/>
        <end position="785"/>
    </location>
</feature>
<dbReference type="FunFam" id="3.40.1170.60:FF:000008">
    <property type="entry name" value="DNA polymerase eta subunit"/>
    <property type="match status" value="1"/>
</dbReference>
<dbReference type="Pfam" id="PF18439">
    <property type="entry name" value="zf_UBZ"/>
    <property type="match status" value="1"/>
</dbReference>
<reference evidence="14" key="1">
    <citation type="submission" date="2012-06" db="EMBL/GenBank/DDBJ databases">
        <title>The genome sequence of Coniosporium apollinis CBS 100218.</title>
        <authorList>
            <consortium name="The Broad Institute Genome Sequencing Platform"/>
            <person name="Cuomo C."/>
            <person name="Gorbushina A."/>
            <person name="Noack S."/>
            <person name="Walker B."/>
            <person name="Young S.K."/>
            <person name="Zeng Q."/>
            <person name="Gargeya S."/>
            <person name="Fitzgerald M."/>
            <person name="Haas B."/>
            <person name="Abouelleil A."/>
            <person name="Alvarado L."/>
            <person name="Arachchi H.M."/>
            <person name="Berlin A.M."/>
            <person name="Chapman S.B."/>
            <person name="Goldberg J."/>
            <person name="Griggs A."/>
            <person name="Gujja S."/>
            <person name="Hansen M."/>
            <person name="Howarth C."/>
            <person name="Imamovic A."/>
            <person name="Larimer J."/>
            <person name="McCowan C."/>
            <person name="Montmayeur A."/>
            <person name="Murphy C."/>
            <person name="Neiman D."/>
            <person name="Pearson M."/>
            <person name="Priest M."/>
            <person name="Roberts A."/>
            <person name="Saif S."/>
            <person name="Shea T."/>
            <person name="Sisk P."/>
            <person name="Sykes S."/>
            <person name="Wortman J."/>
            <person name="Nusbaum C."/>
            <person name="Birren B."/>
        </authorList>
    </citation>
    <scope>NUCLEOTIDE SEQUENCE [LARGE SCALE GENOMIC DNA]</scope>
    <source>
        <strain evidence="14">CBS 100218</strain>
    </source>
</reference>
<dbReference type="GO" id="GO:0007064">
    <property type="term" value="P:mitotic sister chromatid cohesion"/>
    <property type="evidence" value="ECO:0007669"/>
    <property type="project" value="UniProtKB-ARBA"/>
</dbReference>
<dbReference type="OrthoDB" id="5723at2759"/>
<keyword evidence="5" id="KW-0863">Zinc-finger</keyword>
<keyword evidence="4" id="KW-0227">DNA damage</keyword>
<evidence type="ECO:0000256" key="1">
    <source>
        <dbReference type="ARBA" id="ARBA00004123"/>
    </source>
</evidence>
<feature type="compositionally biased region" description="Pro residues" evidence="10">
    <location>
        <begin position="607"/>
        <end position="616"/>
    </location>
</feature>
<dbReference type="Pfam" id="PF00817">
    <property type="entry name" value="IMS"/>
    <property type="match status" value="1"/>
</dbReference>
<dbReference type="PROSITE" id="PS50173">
    <property type="entry name" value="UMUC"/>
    <property type="match status" value="1"/>
</dbReference>
<dbReference type="AlphaFoldDB" id="R7YUZ1"/>
<feature type="compositionally biased region" description="Basic and acidic residues" evidence="10">
    <location>
        <begin position="667"/>
        <end position="707"/>
    </location>
</feature>
<dbReference type="PROSITE" id="PS51907">
    <property type="entry name" value="ZF_UBZ3"/>
    <property type="match status" value="1"/>
</dbReference>
<feature type="region of interest" description="Disordered" evidence="10">
    <location>
        <begin position="1"/>
        <end position="21"/>
    </location>
</feature>
<feature type="domain" description="UmuC" evidence="11">
    <location>
        <begin position="45"/>
        <end position="308"/>
    </location>
</feature>
<dbReference type="GO" id="GO:0005634">
    <property type="term" value="C:nucleus"/>
    <property type="evidence" value="ECO:0007669"/>
    <property type="project" value="UniProtKB-SubCell"/>
</dbReference>
<dbReference type="STRING" id="1168221.R7YUZ1"/>
<feature type="compositionally biased region" description="Low complexity" evidence="10">
    <location>
        <begin position="580"/>
        <end position="606"/>
    </location>
</feature>
<gene>
    <name evidence="13" type="ORF">W97_04966</name>
</gene>
<dbReference type="Pfam" id="PF21704">
    <property type="entry name" value="POLH-Rev1_HhH"/>
    <property type="match status" value="1"/>
</dbReference>
<dbReference type="FunFam" id="3.30.1490.100:FF:000009">
    <property type="entry name" value="DNA polymerase eta subunit"/>
    <property type="match status" value="1"/>
</dbReference>
<keyword evidence="3" id="KW-0479">Metal-binding</keyword>
<evidence type="ECO:0000259" key="11">
    <source>
        <dbReference type="PROSITE" id="PS50173"/>
    </source>
</evidence>
<feature type="compositionally biased region" description="Low complexity" evidence="10">
    <location>
        <begin position="719"/>
        <end position="748"/>
    </location>
</feature>
<keyword evidence="2" id="KW-0808">Transferase</keyword>
<dbReference type="SUPFAM" id="SSF100879">
    <property type="entry name" value="Lesion bypass DNA polymerase (Y-family), little finger domain"/>
    <property type="match status" value="1"/>
</dbReference>
<dbReference type="HOGENOM" id="CLU_012348_7_1_1"/>
<evidence type="ECO:0000256" key="3">
    <source>
        <dbReference type="ARBA" id="ARBA00022723"/>
    </source>
</evidence>
<feature type="domain" description="UBZ3-type" evidence="12">
    <location>
        <begin position="647"/>
        <end position="682"/>
    </location>
</feature>
<keyword evidence="7" id="KW-0234">DNA repair</keyword>
<evidence type="ECO:0000256" key="6">
    <source>
        <dbReference type="ARBA" id="ARBA00022833"/>
    </source>
</evidence>
<evidence type="ECO:0000259" key="12">
    <source>
        <dbReference type="PROSITE" id="PS51907"/>
    </source>
</evidence>
<keyword evidence="8" id="KW-0539">Nucleus</keyword>
<dbReference type="GO" id="GO:0003887">
    <property type="term" value="F:DNA-directed DNA polymerase activity"/>
    <property type="evidence" value="ECO:0007669"/>
    <property type="project" value="TreeGrafter"/>
</dbReference>